<name>A0A081K721_9GAMM</name>
<comment type="subcellular location">
    <subcellularLocation>
        <location evidence="1">Cell membrane</location>
        <topology evidence="1">Multi-pass membrane protein</topology>
    </subcellularLocation>
</comment>
<feature type="transmembrane region" description="Helical" evidence="6">
    <location>
        <begin position="761"/>
        <end position="783"/>
    </location>
</feature>
<evidence type="ECO:0000256" key="1">
    <source>
        <dbReference type="ARBA" id="ARBA00004651"/>
    </source>
</evidence>
<dbReference type="Pfam" id="PF02687">
    <property type="entry name" value="FtsX"/>
    <property type="match status" value="2"/>
</dbReference>
<comment type="caution">
    <text evidence="8">The sequence shown here is derived from an EMBL/GenBank/DDBJ whole genome shotgun (WGS) entry which is preliminary data.</text>
</comment>
<feature type="transmembrane region" description="Helical" evidence="6">
    <location>
        <begin position="708"/>
        <end position="729"/>
    </location>
</feature>
<keyword evidence="2" id="KW-1003">Cell membrane</keyword>
<dbReference type="STRING" id="305900.GV64_03575"/>
<proteinExistence type="predicted"/>
<keyword evidence="4 6" id="KW-1133">Transmembrane helix</keyword>
<evidence type="ECO:0000256" key="6">
    <source>
        <dbReference type="SAM" id="Phobius"/>
    </source>
</evidence>
<evidence type="ECO:0000256" key="2">
    <source>
        <dbReference type="ARBA" id="ARBA00022475"/>
    </source>
</evidence>
<dbReference type="InterPro" id="IPR003838">
    <property type="entry name" value="ABC3_permease_C"/>
</dbReference>
<dbReference type="eggNOG" id="COG3127">
    <property type="taxonomic scope" value="Bacteria"/>
</dbReference>
<feature type="transmembrane region" description="Helical" evidence="6">
    <location>
        <begin position="419"/>
        <end position="443"/>
    </location>
</feature>
<gene>
    <name evidence="8" type="ORF">GV64_03575</name>
</gene>
<dbReference type="PANTHER" id="PTHR30287:SF1">
    <property type="entry name" value="INNER MEMBRANE PROTEIN"/>
    <property type="match status" value="1"/>
</dbReference>
<dbReference type="PANTHER" id="PTHR30287">
    <property type="entry name" value="MEMBRANE COMPONENT OF PREDICTED ABC SUPERFAMILY METABOLITE UPTAKE TRANSPORTER"/>
    <property type="match status" value="1"/>
</dbReference>
<feature type="transmembrane region" description="Helical" evidence="6">
    <location>
        <begin position="350"/>
        <end position="374"/>
    </location>
</feature>
<feature type="transmembrane region" description="Helical" evidence="6">
    <location>
        <begin position="304"/>
        <end position="330"/>
    </location>
</feature>
<protein>
    <recommendedName>
        <fullName evidence="7">ABC3 transporter permease C-terminal domain-containing protein</fullName>
    </recommendedName>
</protein>
<feature type="domain" description="ABC3 transporter permease C-terminal" evidence="7">
    <location>
        <begin position="264"/>
        <end position="373"/>
    </location>
</feature>
<dbReference type="AlphaFoldDB" id="A0A081K721"/>
<dbReference type="InterPro" id="IPR038766">
    <property type="entry name" value="Membrane_comp_ABC_pdt"/>
</dbReference>
<dbReference type="Proteomes" id="UP000027997">
    <property type="component" value="Unassembled WGS sequence"/>
</dbReference>
<keyword evidence="5 6" id="KW-0472">Membrane</keyword>
<evidence type="ECO:0000256" key="3">
    <source>
        <dbReference type="ARBA" id="ARBA00022692"/>
    </source>
</evidence>
<dbReference type="GO" id="GO:0005886">
    <property type="term" value="C:plasma membrane"/>
    <property type="evidence" value="ECO:0007669"/>
    <property type="project" value="UniProtKB-SubCell"/>
</dbReference>
<dbReference type="EMBL" id="JOJP01000001">
    <property type="protein sequence ID" value="KEI69947.1"/>
    <property type="molecule type" value="Genomic_DNA"/>
</dbReference>
<keyword evidence="9" id="KW-1185">Reference proteome</keyword>
<organism evidence="8 9">
    <name type="scientific">Endozoicomonas elysicola</name>
    <dbReference type="NCBI Taxonomy" id="305900"/>
    <lineage>
        <taxon>Bacteria</taxon>
        <taxon>Pseudomonadati</taxon>
        <taxon>Pseudomonadota</taxon>
        <taxon>Gammaproteobacteria</taxon>
        <taxon>Oceanospirillales</taxon>
        <taxon>Endozoicomonadaceae</taxon>
        <taxon>Endozoicomonas</taxon>
    </lineage>
</organism>
<feature type="transmembrane region" description="Helical" evidence="6">
    <location>
        <begin position="394"/>
        <end position="413"/>
    </location>
</feature>
<feature type="transmembrane region" description="Helical" evidence="6">
    <location>
        <begin position="475"/>
        <end position="493"/>
    </location>
</feature>
<feature type="transmembrane region" description="Helical" evidence="6">
    <location>
        <begin position="260"/>
        <end position="279"/>
    </location>
</feature>
<reference evidence="8 9" key="1">
    <citation type="submission" date="2014-06" db="EMBL/GenBank/DDBJ databases">
        <title>Whole Genome Sequences of Three Symbiotic Endozoicomonas Bacteria.</title>
        <authorList>
            <person name="Neave M.J."/>
            <person name="Apprill A."/>
            <person name="Voolstra C.R."/>
        </authorList>
    </citation>
    <scope>NUCLEOTIDE SEQUENCE [LARGE SCALE GENOMIC DNA]</scope>
    <source>
        <strain evidence="8 9">DSM 22380</strain>
    </source>
</reference>
<evidence type="ECO:0000313" key="9">
    <source>
        <dbReference type="Proteomes" id="UP000027997"/>
    </source>
</evidence>
<keyword evidence="3 6" id="KW-0812">Transmembrane</keyword>
<feature type="transmembrane region" description="Helical" evidence="6">
    <location>
        <begin position="795"/>
        <end position="818"/>
    </location>
</feature>
<evidence type="ECO:0000256" key="4">
    <source>
        <dbReference type="ARBA" id="ARBA00022989"/>
    </source>
</evidence>
<feature type="domain" description="ABC3 transporter permease C-terminal" evidence="7">
    <location>
        <begin position="713"/>
        <end position="826"/>
    </location>
</feature>
<evidence type="ECO:0000259" key="7">
    <source>
        <dbReference type="Pfam" id="PF02687"/>
    </source>
</evidence>
<evidence type="ECO:0000313" key="8">
    <source>
        <dbReference type="EMBL" id="KEI69947.1"/>
    </source>
</evidence>
<evidence type="ECO:0000256" key="5">
    <source>
        <dbReference type="ARBA" id="ARBA00023136"/>
    </source>
</evidence>
<sequence length="833" mass="92174">MHRPKSTFGLSWRFLIRDWRSGELWLLVAALLMAVAVSTAIALFSERLQLALGRQVAEVLGADMLIRSPRPVQPAILAEAQKQGLKLSTVLEFPSVVMAGDEMQMVSAKAVENNYPLRGHIRTAYQPFAPDQIVNDTPEAGEAWLEPRLFPLLGVDIGDQVMLGNTWLTITRAITLETDRGGDFYSFSPRLMFNMADLESTGIIQPGSRVSWKTLMAGELSSLEQFKEWSKDRLDTSERLMMADDSRRDLRNSVVRLKQFLGLASMAAMLLAGVAVAMASQRFAERRFDSCAVMRCLGASRQQVLKLLLGELAFVAALVALPGVAIGWLLQEGVVQLLKGVLPAWLPAAGVMPMVVGGATGVITLAGFGLAPLLRLQDVSPLRVLRRDLSPAPAASWLVYSFSLMAVFLLLWYHTGEVVMALILAIASGAVLLMISLGVQFLLNHLGNQQRLSNLPVFWRPGVSRIIQGKGKTSAQLLAFTLTFMAMAVVLILRTDLLDRWQNELPEETPNYFAMNIQPSEVEAYSGFLETNDVDTSQLYPIIRGRLIRINDVPVREAVSKEEKNNHALNRELNMTWSETLPENNHLEQGKWWAPGSDDGLSIEAELAQKLGINMGDRLTFMVSGNEFTEAVSSIRTVQWESFRPNFYMIFPEQALQDMPATWLNSFYLDSEDKLLLNGLITQFPTMTLLDLDAVINQVQKMLAQSTIAVEAMLAALLLAGLLVMMSVIESSIDERLREGALIRSLGGTRRQLLIMQIGEFVLFGILAGLLAACGTELTSYLLNTRVFELSWQPAWFIWVALPLFGAIVLGAAGWLGIRRVISQSPANILKEV</sequence>
<accession>A0A081K721</accession>